<keyword evidence="1" id="KW-0863">Zinc-finger</keyword>
<name>A0A843TGD0_COLES</name>
<feature type="domain" description="RING-type" evidence="4">
    <location>
        <begin position="105"/>
        <end position="153"/>
    </location>
</feature>
<evidence type="ECO:0000256" key="1">
    <source>
        <dbReference type="PROSITE-ProRule" id="PRU00175"/>
    </source>
</evidence>
<sequence length="466" mass="51651">NRIRIWRPASKFAGPPISPAYKFEFPPPSFAWLFVLPTDGQSRPHGHGFRPLSPEKGTGEAKPSATTAMKASAAVLLAPPCFDCSTEAAGSGVYCSSSSSSKAICPICYEDLKPIVEDLQSVSLCGHVFHELCLQQWLEYCPAGKGCTCPVCKQSCTRGGVMRLYFQSTGCADLSQQPAAQKTLSEAEAEALCGEISKLQGKLSAVGYALDAQKQHVEELNSEVSRAGTAWWGEGNPTSIGSILVWKERAKKEEEMKNEHRKEKELARRLLQIKEADLAKTSEECAKHQERSLSLAKELAALKLAMDVNLGEEEIAKLASLGHGNRHADAIDVLQKSLFLRNKSYKELMAQCNLLGRAETRSLQKLEKAEEKIKKLKKRLQELDKALEKKDSEILRGVKVTKGKRERRADVDCFKQNADSRLASFIFWSCPSKFSPDLDRRSYSKDPCVWCRGFLLISTARDIPPK</sequence>
<dbReference type="PANTHER" id="PTHR47344:SF1">
    <property type="entry name" value="RING ZINC FINGER PROTEIN-RELATED"/>
    <property type="match status" value="1"/>
</dbReference>
<evidence type="ECO:0000313" key="6">
    <source>
        <dbReference type="Proteomes" id="UP000652761"/>
    </source>
</evidence>
<feature type="coiled-coil region" evidence="2">
    <location>
        <begin position="243"/>
        <end position="291"/>
    </location>
</feature>
<protein>
    <recommendedName>
        <fullName evidence="4">RING-type domain-containing protein</fullName>
    </recommendedName>
</protein>
<dbReference type="PANTHER" id="PTHR47344">
    <property type="entry name" value="RING ZINC FINGER PROTEIN-RELATED"/>
    <property type="match status" value="1"/>
</dbReference>
<evidence type="ECO:0000256" key="2">
    <source>
        <dbReference type="SAM" id="Coils"/>
    </source>
</evidence>
<comment type="caution">
    <text evidence="5">The sequence shown here is derived from an EMBL/GenBank/DDBJ whole genome shotgun (WGS) entry which is preliminary data.</text>
</comment>
<accession>A0A843TGD0</accession>
<keyword evidence="1" id="KW-0862">Zinc</keyword>
<dbReference type="EMBL" id="NMUH01000016">
    <property type="protein sequence ID" value="MQL68543.1"/>
    <property type="molecule type" value="Genomic_DNA"/>
</dbReference>
<feature type="non-terminal residue" evidence="5">
    <location>
        <position position="1"/>
    </location>
</feature>
<dbReference type="SMART" id="SM00184">
    <property type="entry name" value="RING"/>
    <property type="match status" value="1"/>
</dbReference>
<evidence type="ECO:0000256" key="3">
    <source>
        <dbReference type="SAM" id="MobiDB-lite"/>
    </source>
</evidence>
<feature type="region of interest" description="Disordered" evidence="3">
    <location>
        <begin position="43"/>
        <end position="63"/>
    </location>
</feature>
<evidence type="ECO:0000259" key="4">
    <source>
        <dbReference type="PROSITE" id="PS50089"/>
    </source>
</evidence>
<keyword evidence="2" id="KW-0175">Coiled coil</keyword>
<reference evidence="5" key="1">
    <citation type="submission" date="2017-07" db="EMBL/GenBank/DDBJ databases">
        <title>Taro Niue Genome Assembly and Annotation.</title>
        <authorList>
            <person name="Atibalentja N."/>
            <person name="Keating K."/>
            <person name="Fields C.J."/>
        </authorList>
    </citation>
    <scope>NUCLEOTIDE SEQUENCE</scope>
    <source>
        <strain evidence="5">Niue_2</strain>
        <tissue evidence="5">Leaf</tissue>
    </source>
</reference>
<evidence type="ECO:0000313" key="5">
    <source>
        <dbReference type="EMBL" id="MQL68543.1"/>
    </source>
</evidence>
<keyword evidence="6" id="KW-1185">Reference proteome</keyword>
<feature type="coiled-coil region" evidence="2">
    <location>
        <begin position="359"/>
        <end position="393"/>
    </location>
</feature>
<gene>
    <name evidence="5" type="ORF">Taro_000852</name>
</gene>
<dbReference type="PROSITE" id="PS50089">
    <property type="entry name" value="ZF_RING_2"/>
    <property type="match status" value="1"/>
</dbReference>
<dbReference type="Pfam" id="PF13639">
    <property type="entry name" value="zf-RING_2"/>
    <property type="match status" value="1"/>
</dbReference>
<dbReference type="InterPro" id="IPR013083">
    <property type="entry name" value="Znf_RING/FYVE/PHD"/>
</dbReference>
<dbReference type="SUPFAM" id="SSF57850">
    <property type="entry name" value="RING/U-box"/>
    <property type="match status" value="1"/>
</dbReference>
<dbReference type="CDD" id="cd16448">
    <property type="entry name" value="RING-H2"/>
    <property type="match status" value="1"/>
</dbReference>
<dbReference type="OrthoDB" id="8062037at2759"/>
<proteinExistence type="predicted"/>
<dbReference type="InterPro" id="IPR001841">
    <property type="entry name" value="Znf_RING"/>
</dbReference>
<dbReference type="Gene3D" id="3.30.40.10">
    <property type="entry name" value="Zinc/RING finger domain, C3HC4 (zinc finger)"/>
    <property type="match status" value="1"/>
</dbReference>
<dbReference type="GO" id="GO:0008270">
    <property type="term" value="F:zinc ion binding"/>
    <property type="evidence" value="ECO:0007669"/>
    <property type="project" value="UniProtKB-KW"/>
</dbReference>
<dbReference type="Proteomes" id="UP000652761">
    <property type="component" value="Unassembled WGS sequence"/>
</dbReference>
<organism evidence="5 6">
    <name type="scientific">Colocasia esculenta</name>
    <name type="common">Wild taro</name>
    <name type="synonym">Arum esculentum</name>
    <dbReference type="NCBI Taxonomy" id="4460"/>
    <lineage>
        <taxon>Eukaryota</taxon>
        <taxon>Viridiplantae</taxon>
        <taxon>Streptophyta</taxon>
        <taxon>Embryophyta</taxon>
        <taxon>Tracheophyta</taxon>
        <taxon>Spermatophyta</taxon>
        <taxon>Magnoliopsida</taxon>
        <taxon>Liliopsida</taxon>
        <taxon>Araceae</taxon>
        <taxon>Aroideae</taxon>
        <taxon>Colocasieae</taxon>
        <taxon>Colocasia</taxon>
    </lineage>
</organism>
<dbReference type="AlphaFoldDB" id="A0A843TGD0"/>
<keyword evidence="1" id="KW-0479">Metal-binding</keyword>